<evidence type="ECO:0000256" key="4">
    <source>
        <dbReference type="ARBA" id="ARBA00022989"/>
    </source>
</evidence>
<evidence type="ECO:0000313" key="7">
    <source>
        <dbReference type="EMBL" id="GIL38597.1"/>
    </source>
</evidence>
<feature type="transmembrane region" description="Helical" evidence="6">
    <location>
        <begin position="38"/>
        <end position="66"/>
    </location>
</feature>
<dbReference type="RefSeq" id="WP_420241643.1">
    <property type="nucleotide sequence ID" value="NZ_BOPV01000001.1"/>
</dbReference>
<evidence type="ECO:0000256" key="3">
    <source>
        <dbReference type="ARBA" id="ARBA00022692"/>
    </source>
</evidence>
<evidence type="ECO:0000256" key="5">
    <source>
        <dbReference type="ARBA" id="ARBA00023136"/>
    </source>
</evidence>
<dbReference type="PANTHER" id="PTHR30086:SF20">
    <property type="entry name" value="ARGININE EXPORTER PROTEIN ARGO-RELATED"/>
    <property type="match status" value="1"/>
</dbReference>
<name>A0A8S8XB56_9PROT</name>
<evidence type="ECO:0000313" key="8">
    <source>
        <dbReference type="Proteomes" id="UP000681075"/>
    </source>
</evidence>
<dbReference type="InterPro" id="IPR001123">
    <property type="entry name" value="LeuE-type"/>
</dbReference>
<keyword evidence="3 6" id="KW-0812">Transmembrane</keyword>
<dbReference type="Pfam" id="PF01810">
    <property type="entry name" value="LysE"/>
    <property type="match status" value="1"/>
</dbReference>
<feature type="transmembrane region" description="Helical" evidence="6">
    <location>
        <begin position="146"/>
        <end position="167"/>
    </location>
</feature>
<evidence type="ECO:0000256" key="6">
    <source>
        <dbReference type="SAM" id="Phobius"/>
    </source>
</evidence>
<reference evidence="7" key="1">
    <citation type="submission" date="2021-02" db="EMBL/GenBank/DDBJ databases">
        <title>Genome sequence of Rhodospirillales sp. strain TMPK1 isolated from soil.</title>
        <authorList>
            <person name="Nakai R."/>
            <person name="Kusada H."/>
            <person name="Tamaki H."/>
        </authorList>
    </citation>
    <scope>NUCLEOTIDE SEQUENCE</scope>
    <source>
        <strain evidence="7">TMPK1</strain>
    </source>
</reference>
<keyword evidence="8" id="KW-1185">Reference proteome</keyword>
<sequence>MTIELAAILPYALALFVAAASPGPNVAAIVSCGIARGFAPAAALALGVVACDVFWVMLVVAGLSLLAQQLGPVFLAVKIVGALYLAWLGFKLWRAPVEAASLVPPKTDGRGLARQFLLGFGLTLANPKAILFHAGVMPTLLDLERATLLDALVLAGVVTVTVGTVHLTYARMAAKARLFLGDPRRMRLVNRVAGTVMIGTGALVLLR</sequence>
<dbReference type="PANTHER" id="PTHR30086">
    <property type="entry name" value="ARGININE EXPORTER PROTEIN ARGO"/>
    <property type="match status" value="1"/>
</dbReference>
<evidence type="ECO:0000256" key="2">
    <source>
        <dbReference type="ARBA" id="ARBA00022475"/>
    </source>
</evidence>
<organism evidence="7 8">
    <name type="scientific">Roseiterribacter gracilis</name>
    <dbReference type="NCBI Taxonomy" id="2812848"/>
    <lineage>
        <taxon>Bacteria</taxon>
        <taxon>Pseudomonadati</taxon>
        <taxon>Pseudomonadota</taxon>
        <taxon>Alphaproteobacteria</taxon>
        <taxon>Rhodospirillales</taxon>
        <taxon>Roseiterribacteraceae</taxon>
        <taxon>Roseiterribacter</taxon>
    </lineage>
</organism>
<dbReference type="AlphaFoldDB" id="A0A8S8XB56"/>
<evidence type="ECO:0000256" key="1">
    <source>
        <dbReference type="ARBA" id="ARBA00004651"/>
    </source>
</evidence>
<feature type="transmembrane region" description="Helical" evidence="6">
    <location>
        <begin position="188"/>
        <end position="206"/>
    </location>
</feature>
<accession>A0A8S8XB56</accession>
<dbReference type="EMBL" id="BOPV01000001">
    <property type="protein sequence ID" value="GIL38597.1"/>
    <property type="molecule type" value="Genomic_DNA"/>
</dbReference>
<protein>
    <submittedName>
        <fullName evidence="7">Threonine transporter RhtB</fullName>
    </submittedName>
</protein>
<keyword evidence="4 6" id="KW-1133">Transmembrane helix</keyword>
<dbReference type="GO" id="GO:0015171">
    <property type="term" value="F:amino acid transmembrane transporter activity"/>
    <property type="evidence" value="ECO:0007669"/>
    <property type="project" value="TreeGrafter"/>
</dbReference>
<keyword evidence="5 6" id="KW-0472">Membrane</keyword>
<proteinExistence type="predicted"/>
<keyword evidence="2" id="KW-1003">Cell membrane</keyword>
<dbReference type="Proteomes" id="UP000681075">
    <property type="component" value="Unassembled WGS sequence"/>
</dbReference>
<comment type="caution">
    <text evidence="7">The sequence shown here is derived from an EMBL/GenBank/DDBJ whole genome shotgun (WGS) entry which is preliminary data.</text>
</comment>
<dbReference type="GO" id="GO:0005886">
    <property type="term" value="C:plasma membrane"/>
    <property type="evidence" value="ECO:0007669"/>
    <property type="project" value="UniProtKB-SubCell"/>
</dbReference>
<gene>
    <name evidence="7" type="ORF">TMPK1_08340</name>
</gene>
<feature type="transmembrane region" description="Helical" evidence="6">
    <location>
        <begin position="73"/>
        <end position="93"/>
    </location>
</feature>
<comment type="subcellular location">
    <subcellularLocation>
        <location evidence="1">Cell membrane</location>
        <topology evidence="1">Multi-pass membrane protein</topology>
    </subcellularLocation>
</comment>